<accession>A0A6A5JZ12</accession>
<feature type="signal peptide" evidence="2">
    <location>
        <begin position="1"/>
        <end position="21"/>
    </location>
</feature>
<gene>
    <name evidence="3" type="ORF">BDW02DRAFT_573738</name>
</gene>
<evidence type="ECO:0000313" key="3">
    <source>
        <dbReference type="EMBL" id="KAF1829669.1"/>
    </source>
</evidence>
<evidence type="ECO:0008006" key="5">
    <source>
        <dbReference type="Google" id="ProtNLM"/>
    </source>
</evidence>
<keyword evidence="2" id="KW-0732">Signal</keyword>
<feature type="chain" id="PRO_5025427979" description="Extracellular membrane protein CFEM domain-containing protein" evidence="2">
    <location>
        <begin position="22"/>
        <end position="213"/>
    </location>
</feature>
<feature type="transmembrane region" description="Helical" evidence="1">
    <location>
        <begin position="152"/>
        <end position="176"/>
    </location>
</feature>
<keyword evidence="4" id="KW-1185">Reference proteome</keyword>
<sequence>MPYKTVAFLLSYLLVASGVLGQQPSILDLEEAVRNSKPYIGLNNLCAQCALAGARGNSGCWSYDAGSSTVHQSNCLDGQVSCFCASDKLQERADYTRKIATEICDKHGPGGSVLPDLTAKAYLDFCNATMPTSVPSDSPPSGSEGLNDEAKIGLGVGLGLGIPTLAVTCFMAWVAWKYRRANPQGYTFTQIINNHFPPWGRSHGNDGDANPGP</sequence>
<protein>
    <recommendedName>
        <fullName evidence="5">Extracellular membrane protein CFEM domain-containing protein</fullName>
    </recommendedName>
</protein>
<evidence type="ECO:0000256" key="2">
    <source>
        <dbReference type="SAM" id="SignalP"/>
    </source>
</evidence>
<dbReference type="Proteomes" id="UP000800040">
    <property type="component" value="Unassembled WGS sequence"/>
</dbReference>
<evidence type="ECO:0000313" key="4">
    <source>
        <dbReference type="Proteomes" id="UP000800040"/>
    </source>
</evidence>
<proteinExistence type="predicted"/>
<evidence type="ECO:0000256" key="1">
    <source>
        <dbReference type="SAM" id="Phobius"/>
    </source>
</evidence>
<organism evidence="3 4">
    <name type="scientific">Decorospora gaudefroyi</name>
    <dbReference type="NCBI Taxonomy" id="184978"/>
    <lineage>
        <taxon>Eukaryota</taxon>
        <taxon>Fungi</taxon>
        <taxon>Dikarya</taxon>
        <taxon>Ascomycota</taxon>
        <taxon>Pezizomycotina</taxon>
        <taxon>Dothideomycetes</taxon>
        <taxon>Pleosporomycetidae</taxon>
        <taxon>Pleosporales</taxon>
        <taxon>Pleosporineae</taxon>
        <taxon>Pleosporaceae</taxon>
        <taxon>Decorospora</taxon>
    </lineage>
</organism>
<name>A0A6A5JZ12_9PLEO</name>
<keyword evidence="1" id="KW-1133">Transmembrane helix</keyword>
<reference evidence="3" key="1">
    <citation type="submission" date="2020-01" db="EMBL/GenBank/DDBJ databases">
        <authorList>
            <consortium name="DOE Joint Genome Institute"/>
            <person name="Haridas S."/>
            <person name="Albert R."/>
            <person name="Binder M."/>
            <person name="Bloem J."/>
            <person name="Labutti K."/>
            <person name="Salamov A."/>
            <person name="Andreopoulos B."/>
            <person name="Baker S.E."/>
            <person name="Barry K."/>
            <person name="Bills G."/>
            <person name="Bluhm B.H."/>
            <person name="Cannon C."/>
            <person name="Castanera R."/>
            <person name="Culley D.E."/>
            <person name="Daum C."/>
            <person name="Ezra D."/>
            <person name="Gonzalez J.B."/>
            <person name="Henrissat B."/>
            <person name="Kuo A."/>
            <person name="Liang C."/>
            <person name="Lipzen A."/>
            <person name="Lutzoni F."/>
            <person name="Magnuson J."/>
            <person name="Mondo S."/>
            <person name="Nolan M."/>
            <person name="Ohm R."/>
            <person name="Pangilinan J."/>
            <person name="Park H.-J."/>
            <person name="Ramirez L."/>
            <person name="Alfaro M."/>
            <person name="Sun H."/>
            <person name="Tritt A."/>
            <person name="Yoshinaga Y."/>
            <person name="Zwiers L.-H."/>
            <person name="Turgeon B.G."/>
            <person name="Goodwin S.B."/>
            <person name="Spatafora J.W."/>
            <person name="Crous P.W."/>
            <person name="Grigoriev I.V."/>
        </authorList>
    </citation>
    <scope>NUCLEOTIDE SEQUENCE</scope>
    <source>
        <strain evidence="3">P77</strain>
    </source>
</reference>
<keyword evidence="1" id="KW-0812">Transmembrane</keyword>
<dbReference type="AlphaFoldDB" id="A0A6A5JZ12"/>
<keyword evidence="1" id="KW-0472">Membrane</keyword>
<dbReference type="EMBL" id="ML975430">
    <property type="protein sequence ID" value="KAF1829669.1"/>
    <property type="molecule type" value="Genomic_DNA"/>
</dbReference>